<feature type="signal peptide" evidence="2">
    <location>
        <begin position="1"/>
        <end position="24"/>
    </location>
</feature>
<evidence type="ECO:0000256" key="1">
    <source>
        <dbReference type="SAM" id="Phobius"/>
    </source>
</evidence>
<evidence type="ECO:0008006" key="5">
    <source>
        <dbReference type="Google" id="ProtNLM"/>
    </source>
</evidence>
<organism evidence="3 4">
    <name type="scientific">Porphyromonas gingivalis</name>
    <name type="common">Bacteroides gingivalis</name>
    <dbReference type="NCBI Taxonomy" id="837"/>
    <lineage>
        <taxon>Bacteria</taxon>
        <taxon>Pseudomonadati</taxon>
        <taxon>Bacteroidota</taxon>
        <taxon>Bacteroidia</taxon>
        <taxon>Bacteroidales</taxon>
        <taxon>Porphyromonadaceae</taxon>
        <taxon>Porphyromonas</taxon>
    </lineage>
</organism>
<feature type="chain" id="PRO_5041945510" description="VWFA domain-containing protein" evidence="2">
    <location>
        <begin position="25"/>
        <end position="412"/>
    </location>
</feature>
<dbReference type="RefSeq" id="WP_271911751.1">
    <property type="nucleotide sequence ID" value="NZ_CP116613.1"/>
</dbReference>
<accession>A0AAF0BC85</accession>
<gene>
    <name evidence="3" type="ORF">NY149_05965</name>
</gene>
<sequence length="412" mass="46755">MTKKKLLVGLLLLFGAISMTTSYAQMKDAQAKTITENSNTEFGSNHYVILVDASGSMRGNEANLKRVLANLWGKTISSNKKDFISIVPFGIDKDKQSFQNHFYLDRSILMQRNSTDVIEKFSAKIDGHFFSGNWTGLSVVNERALYLFKNTSKYVNQMFFITISDGFYNGSNPIEEVERMAKSGIRAADQVLEEINRFNKYYYIEHIESKRIGSLYLRVVKIVPTGSNNLDINSIADFPSVKDGAIDVTRSSRGYVLDYTINPKENDFEILNVDYTLKQGDAVLKTTSQKVGEPFSYTFDKESEACTLEVKFSVLYKDGIYGRLILLPENISGLQKLYYLNFEGKKNILLFFPLSDFMYKIAGGIGFSSQDAAVAFWNVVFLILVLLMAVFFVVRYIKRNKVNRDSNNVIIN</sequence>
<feature type="transmembrane region" description="Helical" evidence="1">
    <location>
        <begin position="375"/>
        <end position="397"/>
    </location>
</feature>
<evidence type="ECO:0000313" key="4">
    <source>
        <dbReference type="Proteomes" id="UP001179540"/>
    </source>
</evidence>
<dbReference type="InterPro" id="IPR036465">
    <property type="entry name" value="vWFA_dom_sf"/>
</dbReference>
<name>A0AAF0BC85_PORGN</name>
<dbReference type="EMBL" id="CP116613">
    <property type="protein sequence ID" value="WCF98074.1"/>
    <property type="molecule type" value="Genomic_DNA"/>
</dbReference>
<dbReference type="AlphaFoldDB" id="A0AAF0BC85"/>
<reference evidence="3" key="1">
    <citation type="submission" date="2023-01" db="EMBL/GenBank/DDBJ databases">
        <title>Phages are important unrecognized players in the ecology of the oral pathogen Porphyromonas gingivalis.</title>
        <authorList>
            <person name="Matrishin C.B."/>
            <person name="Kauffman K.M."/>
        </authorList>
    </citation>
    <scope>NUCLEOTIDE SEQUENCE</scope>
    <source>
        <strain evidence="3">HG1691old</strain>
    </source>
</reference>
<dbReference type="Gene3D" id="3.40.50.410">
    <property type="entry name" value="von Willebrand factor, type A domain"/>
    <property type="match status" value="1"/>
</dbReference>
<evidence type="ECO:0000313" key="3">
    <source>
        <dbReference type="EMBL" id="WCF98074.1"/>
    </source>
</evidence>
<dbReference type="SUPFAM" id="SSF53300">
    <property type="entry name" value="vWA-like"/>
    <property type="match status" value="1"/>
</dbReference>
<keyword evidence="1" id="KW-1133">Transmembrane helix</keyword>
<evidence type="ECO:0000256" key="2">
    <source>
        <dbReference type="SAM" id="SignalP"/>
    </source>
</evidence>
<keyword evidence="1" id="KW-0472">Membrane</keyword>
<proteinExistence type="predicted"/>
<dbReference type="Proteomes" id="UP001179540">
    <property type="component" value="Chromosome"/>
</dbReference>
<protein>
    <recommendedName>
        <fullName evidence="5">VWFA domain-containing protein</fullName>
    </recommendedName>
</protein>
<keyword evidence="2" id="KW-0732">Signal</keyword>
<keyword evidence="1" id="KW-0812">Transmembrane</keyword>